<dbReference type="AlphaFoldDB" id="A0A099W418"/>
<evidence type="ECO:0000313" key="4">
    <source>
        <dbReference type="Proteomes" id="UP000029844"/>
    </source>
</evidence>
<sequence length="496" mass="56560">MPRIDIGEVRYFVDQFLSESQKLKEALTNYRKAVAKIIADKEIKGEIADSAKDYYQTVHYPIVDTTKACMTDAEEILKKYITDFHNQVDPSMNARIDSDELQALQGEIRKCQNRYEDLLVKMKSMAGGSSLRQQIGMQLGMQTAMGQLQHEMQIIERYLDFDMSHQNVMEDVLTKLYQVKQGLAEIQSSKAFNTVSHTFNTKALHMGWLDGLVKEKKPKQYNFDDYTKTLEGNYWILSKNGITDEESANATIAYNDALKDGTIKMADEESGDFMTDYMVAAVKGVNLLNPEEPLTKMQSFSIISAVMLGGITMKSKGIKIPKKSFDKVYTDVNMKKVFKYTKGYDVKPKYSSFDARLKKTPLNYGEWKGSRGNSIFISNKTEVKPFLDETQLAGVKYKGAMPDFSPFSKGEIKLANMTNDRKKNFATADKMLAEEWSKGKEKWTANDVADWREDNKYTWHELNDLETIQLVPSKINGVYKHLGGVGEYNINLRSKE</sequence>
<reference evidence="3 4" key="1">
    <citation type="submission" date="2014-05" db="EMBL/GenBank/DDBJ databases">
        <title>Novel Listeriaceae from food processing environments.</title>
        <authorList>
            <person name="den Bakker H.C."/>
        </authorList>
    </citation>
    <scope>NUCLEOTIDE SEQUENCE [LARGE SCALE GENOMIC DNA]</scope>
    <source>
        <strain evidence="3 4">FSL A5-0281</strain>
    </source>
</reference>
<feature type="domain" description="LXG" evidence="2">
    <location>
        <begin position="1"/>
        <end position="230"/>
    </location>
</feature>
<dbReference type="GeneID" id="58717975"/>
<evidence type="ECO:0000313" key="3">
    <source>
        <dbReference type="EMBL" id="KGL40499.1"/>
    </source>
</evidence>
<comment type="similarity">
    <text evidence="1">In the N-terminal section; belongs to the LXG family.</text>
</comment>
<dbReference type="Pfam" id="PF04740">
    <property type="entry name" value="LXG"/>
    <property type="match status" value="1"/>
</dbReference>
<gene>
    <name evidence="3" type="ORF">EP57_11460</name>
</gene>
<dbReference type="OrthoDB" id="2360463at2"/>
<dbReference type="PROSITE" id="PS51756">
    <property type="entry name" value="LXG"/>
    <property type="match status" value="1"/>
</dbReference>
<accession>A0A099W418</accession>
<keyword evidence="4" id="KW-1185">Reference proteome</keyword>
<dbReference type="Proteomes" id="UP000029844">
    <property type="component" value="Unassembled WGS sequence"/>
</dbReference>
<dbReference type="RefSeq" id="WP_036086749.1">
    <property type="nucleotide sequence ID" value="NZ_CBCSHQ010000026.1"/>
</dbReference>
<organism evidence="3 4">
    <name type="scientific">Listeria booriae</name>
    <dbReference type="NCBI Taxonomy" id="1552123"/>
    <lineage>
        <taxon>Bacteria</taxon>
        <taxon>Bacillati</taxon>
        <taxon>Bacillota</taxon>
        <taxon>Bacilli</taxon>
        <taxon>Bacillales</taxon>
        <taxon>Listeriaceae</taxon>
        <taxon>Listeria</taxon>
    </lineage>
</organism>
<comment type="caution">
    <text evidence="3">The sequence shown here is derived from an EMBL/GenBank/DDBJ whole genome shotgun (WGS) entry which is preliminary data.</text>
</comment>
<dbReference type="Pfam" id="PF12639">
    <property type="entry name" value="Colicin-DNase"/>
    <property type="match status" value="1"/>
</dbReference>
<dbReference type="eggNOG" id="COG5585">
    <property type="taxonomic scope" value="Bacteria"/>
</dbReference>
<evidence type="ECO:0000256" key="1">
    <source>
        <dbReference type="ARBA" id="ARBA00034117"/>
    </source>
</evidence>
<name>A0A099W418_9LIST</name>
<evidence type="ECO:0000259" key="2">
    <source>
        <dbReference type="PROSITE" id="PS51756"/>
    </source>
</evidence>
<dbReference type="eggNOG" id="COG5444">
    <property type="taxonomic scope" value="Bacteria"/>
</dbReference>
<dbReference type="EMBL" id="JNFA01000024">
    <property type="protein sequence ID" value="KGL40499.1"/>
    <property type="molecule type" value="Genomic_DNA"/>
</dbReference>
<dbReference type="STRING" id="1552123.EP57_11460"/>
<protein>
    <recommendedName>
        <fullName evidence="2">LXG domain-containing protein</fullName>
    </recommendedName>
</protein>
<proteinExistence type="inferred from homology"/>
<dbReference type="InterPro" id="IPR006829">
    <property type="entry name" value="LXG_dom"/>
</dbReference>